<dbReference type="EMBL" id="ACZI02000001">
    <property type="protein sequence ID" value="EFV13536.2"/>
    <property type="molecule type" value="Genomic_DNA"/>
</dbReference>
<dbReference type="InterPro" id="IPR009078">
    <property type="entry name" value="Ferritin-like_SF"/>
</dbReference>
<dbReference type="HOGENOM" id="CLU_082377_0_0_11"/>
<evidence type="ECO:0000313" key="3">
    <source>
        <dbReference type="Proteomes" id="UP000004816"/>
    </source>
</evidence>
<reference evidence="2 3" key="1">
    <citation type="journal article" date="2011" name="Stand. Genomic Sci.">
        <title>High quality draft genome sequence of Segniliparus rugosus CDC 945(T)= (ATCC BAA-974(T)).</title>
        <authorList>
            <person name="Earl A.M."/>
            <person name="Desjardins C.A."/>
            <person name="Fitzgerald M.G."/>
            <person name="Arachchi H.M."/>
            <person name="Zeng Q."/>
            <person name="Mehta T."/>
            <person name="Griggs A."/>
            <person name="Birren B.W."/>
            <person name="Toney N.C."/>
            <person name="Carr J."/>
            <person name="Posey J."/>
            <person name="Butler W.R."/>
        </authorList>
    </citation>
    <scope>NUCLEOTIDE SEQUENCE [LARGE SCALE GENOMIC DNA]</scope>
    <source>
        <strain evidence="3">ATCC BAA-974 / DSM 45345 / CCUG 50838 / CIP 108380 / JCM 13579 / CDC 945</strain>
    </source>
</reference>
<evidence type="ECO:0000313" key="2">
    <source>
        <dbReference type="EMBL" id="EFV13536.2"/>
    </source>
</evidence>
<comment type="caution">
    <text evidence="2">The sequence shown here is derived from an EMBL/GenBank/DDBJ whole genome shotgun (WGS) entry which is preliminary data.</text>
</comment>
<dbReference type="Gene3D" id="1.20.1260.10">
    <property type="match status" value="1"/>
</dbReference>
<organism evidence="2 3">
    <name type="scientific">Segniliparus rugosus (strain ATCC BAA-974 / DSM 45345 / CCUG 50838 / CIP 108380 / JCM 13579 / CDC 945)</name>
    <dbReference type="NCBI Taxonomy" id="679197"/>
    <lineage>
        <taxon>Bacteria</taxon>
        <taxon>Bacillati</taxon>
        <taxon>Actinomycetota</taxon>
        <taxon>Actinomycetes</taxon>
        <taxon>Mycobacteriales</taxon>
        <taxon>Segniliparaceae</taxon>
        <taxon>Segniliparus</taxon>
    </lineage>
</organism>
<dbReference type="eggNOG" id="COG3396">
    <property type="taxonomic scope" value="Bacteria"/>
</dbReference>
<dbReference type="CDD" id="cd00657">
    <property type="entry name" value="Ferritin_like"/>
    <property type="match status" value="1"/>
</dbReference>
<sequence>MAALAPAPVLPATREPSIHGYRYTGAVDQTPAATQWHGVPEFLAVLAYGELAAYYRLAEDAALAPTLEGKAAIARMGAAQFQHFETLREALAARGDDVFQEMTPFQPVLDMFHTRTTPSTWLEALVKFYVGEGLAADFYLEIADGLPPDIATVVKEVLSDRSHAQFVVDPVREAVLASPKERSRLALWARRLLGEAIAQAQTVLASREELADLLLESSGSLNRIAQLFDEVTERHEERIKALGLADPA</sequence>
<protein>
    <recommendedName>
        <fullName evidence="1">Ferritin-like domain-containing protein</fullName>
    </recommendedName>
</protein>
<keyword evidence="3" id="KW-1185">Reference proteome</keyword>
<dbReference type="Proteomes" id="UP000004816">
    <property type="component" value="Unassembled WGS sequence"/>
</dbReference>
<dbReference type="SUPFAM" id="SSF47240">
    <property type="entry name" value="Ferritin-like"/>
    <property type="match status" value="1"/>
</dbReference>
<feature type="domain" description="Ferritin-like" evidence="1">
    <location>
        <begin position="38"/>
        <end position="215"/>
    </location>
</feature>
<accession>E5XQ27</accession>
<dbReference type="InterPro" id="IPR012347">
    <property type="entry name" value="Ferritin-like"/>
</dbReference>
<proteinExistence type="predicted"/>
<dbReference type="AlphaFoldDB" id="E5XQ27"/>
<dbReference type="InterPro" id="IPR059125">
    <property type="entry name" value="Ferritin_actino"/>
</dbReference>
<dbReference type="STRING" id="679197.HMPREF9336_01599"/>
<evidence type="ECO:0000259" key="1">
    <source>
        <dbReference type="Pfam" id="PF13794"/>
    </source>
</evidence>
<name>E5XQ27_SEGRC</name>
<dbReference type="Pfam" id="PF13794">
    <property type="entry name" value="MiaE_2"/>
    <property type="match status" value="1"/>
</dbReference>
<gene>
    <name evidence="2" type="ORF">HMPREF9336_01599</name>
</gene>
<dbReference type="OrthoDB" id="3728083at2"/>